<gene>
    <name evidence="2" type="ORF">BOX15_Mlig023818g2</name>
</gene>
<dbReference type="InterPro" id="IPR036322">
    <property type="entry name" value="WD40_repeat_dom_sf"/>
</dbReference>
<name>A0A267EHS7_9PLAT</name>
<feature type="compositionally biased region" description="Polar residues" evidence="1">
    <location>
        <begin position="521"/>
        <end position="540"/>
    </location>
</feature>
<proteinExistence type="predicted"/>
<feature type="region of interest" description="Disordered" evidence="1">
    <location>
        <begin position="132"/>
        <end position="166"/>
    </location>
</feature>
<feature type="region of interest" description="Disordered" evidence="1">
    <location>
        <begin position="517"/>
        <end position="540"/>
    </location>
</feature>
<dbReference type="Proteomes" id="UP000215902">
    <property type="component" value="Unassembled WGS sequence"/>
</dbReference>
<evidence type="ECO:0000313" key="3">
    <source>
        <dbReference type="Proteomes" id="UP000215902"/>
    </source>
</evidence>
<dbReference type="SUPFAM" id="SSF50978">
    <property type="entry name" value="WD40 repeat-like"/>
    <property type="match status" value="1"/>
</dbReference>
<organism evidence="2 3">
    <name type="scientific">Macrostomum lignano</name>
    <dbReference type="NCBI Taxonomy" id="282301"/>
    <lineage>
        <taxon>Eukaryota</taxon>
        <taxon>Metazoa</taxon>
        <taxon>Spiralia</taxon>
        <taxon>Lophotrochozoa</taxon>
        <taxon>Platyhelminthes</taxon>
        <taxon>Rhabditophora</taxon>
        <taxon>Macrostomorpha</taxon>
        <taxon>Macrostomida</taxon>
        <taxon>Macrostomidae</taxon>
        <taxon>Macrostomum</taxon>
    </lineage>
</organism>
<keyword evidence="3" id="KW-1185">Reference proteome</keyword>
<feature type="non-terminal residue" evidence="2">
    <location>
        <position position="1"/>
    </location>
</feature>
<dbReference type="PANTHER" id="PTHR36912:SF2">
    <property type="entry name" value="ANTIGEN 332, DBL-LIKE PROTEIN"/>
    <property type="match status" value="1"/>
</dbReference>
<dbReference type="EMBL" id="NIVC01002143">
    <property type="protein sequence ID" value="PAA60524.1"/>
    <property type="molecule type" value="Genomic_DNA"/>
</dbReference>
<reference evidence="2 3" key="1">
    <citation type="submission" date="2017-06" db="EMBL/GenBank/DDBJ databases">
        <title>A platform for efficient transgenesis in Macrostomum lignano, a flatworm model organism for stem cell research.</title>
        <authorList>
            <person name="Berezikov E."/>
        </authorList>
    </citation>
    <scope>NUCLEOTIDE SEQUENCE [LARGE SCALE GENOMIC DNA]</scope>
    <source>
        <strain evidence="2">DV1</strain>
        <tissue evidence="2">Whole organism</tissue>
    </source>
</reference>
<comment type="caution">
    <text evidence="2">The sequence shown here is derived from an EMBL/GenBank/DDBJ whole genome shotgun (WGS) entry which is preliminary data.</text>
</comment>
<sequence>PSSFVEQLQLAVQRRRTAVAAEMASRSRARDRLRAIVDMELPASLEELLDAEAVLDEALSDESSWAISCSWDEAAAESAAIELLRVMKKFLDASGAESATDSSSQAVSATGASKQAVSATDSSNQAVSATGASKQAVSATDSSNQAVSATDSSKQAVSATDSSNQAVSATGASKQAVSATDSSNQAVSATGASKQAASATDSSNQAASATGASKQAVSATDSSNQAASATGASKQAVSVASLSGQLLVLEQPSNVIRFCNSSSPAILIRDLTVTNPDGSAVALQPHRIRVCNKRKLVIVVDKSAGVVAVCRPDGRLEFSVGPRFSKKRLLELPLDAVSTESRLMICCPSNGIFAVYFANISVRTAIPKKIIELMRPVQLEWHSKLKQLVVLDEVDSCQYMVKMFSVGNEAASTIGLNLVSQSSVPVKSLATPCVLCSSSGTLLSVLSSEGPQIVCMNDTCTSLIGTVKLSVMETVTDMCWRSQTLILCSADGVCSSVPEKFFDDTCRRELRSGLVSAGRGAQQSTSVQSKETMPTAQPVTKVSPTGGVDFSTFIIAASVSTSSYVVSAACLSSRIFATTLAESQIRAFSSEGADLGRLGVSRLSPHPSRIRVCDKRQLLIILDQAGQTVTVCQPDGQLRFQVGPKFSCSYSIENLEDAVSTGSLLAICCSDKGILFVSLQHPSAWKTVVNKSKKLNRLRHPISLAWSSKLQNLLVVDEVARQPDGYSLYAFKVNAFKMAASLTLQAAHPDEILSLSRPCVLASDEGILVSVLTDEGPRILCLSSDCSSIVRMVRLSLAGAVRDMCWLPDSQLGVCCDGGLCAPRTAGGLHPEKIEDTDASHSDSPSAAIASLVLLTLATSKLAVSAGGLADRCFILEQPSGAIRVYDSRGSQIGRLTLTGPADEAIRNLRPHRVRICKQRRVVIVDRANCSVLVCESDGSLSFRVGPNFANDGQPMTAPEDAVSTGLLLAICSPEFGLYLVSLSEPDAWRTTVRKGRCGLVCPVRLGWLASRKWLVVADETPNSNQYRLLEFVIKIGNKSGGEQLAPQGSPFAVQSLSRPSLLCGDDFVVLAIAESVASRLLLLTGSGLRLISQFHVSGEDPIADLFWLKQPRQLVGCHGNKLRLWPTICYDSCGSFEGPSEATPPLPDAPASIACLSDRCFILNLPSGTVRVSELLINAVSNGDKLALTKPTGAQFDARPTCVRVCAERNRLILVDQTANMVHLCSSEGRLFFSVGPQFTSSLSLSKPSDAISTGELLAICSPDRGLFLVSLAQPSQWRTSLKKENHNLSRPVRLAWSGSRQLLIVLDEVFIDRFCVSTFEIVTMQSGAFLFRQATLGDPVRSLAVPSVLSSSGGFLLSALTEEGPRLLSVADDCSAVSTVADCQLPADGGAVTDMSWAGRQLWLCCGGKLIAA</sequence>
<evidence type="ECO:0000313" key="2">
    <source>
        <dbReference type="EMBL" id="PAA60524.1"/>
    </source>
</evidence>
<accession>A0A267EHS7</accession>
<dbReference type="SUPFAM" id="SSF101908">
    <property type="entry name" value="Putative isomerase YbhE"/>
    <property type="match status" value="2"/>
</dbReference>
<evidence type="ECO:0000256" key="1">
    <source>
        <dbReference type="SAM" id="MobiDB-lite"/>
    </source>
</evidence>
<protein>
    <submittedName>
        <fullName evidence="2">Uncharacterized protein</fullName>
    </submittedName>
</protein>
<dbReference type="PANTHER" id="PTHR36912">
    <property type="entry name" value="ANTIGEN 332, DBL-LIKE PROTEIN-RELATED"/>
    <property type="match status" value="1"/>
</dbReference>